<keyword evidence="1" id="KW-0732">Signal</keyword>
<accession>A0A1D2VDY8</accession>
<dbReference type="Proteomes" id="UP000095038">
    <property type="component" value="Unassembled WGS sequence"/>
</dbReference>
<keyword evidence="3" id="KW-1185">Reference proteome</keyword>
<evidence type="ECO:0000313" key="3">
    <source>
        <dbReference type="Proteomes" id="UP000095038"/>
    </source>
</evidence>
<evidence type="ECO:0000313" key="2">
    <source>
        <dbReference type="EMBL" id="ODV59802.1"/>
    </source>
</evidence>
<sequence length="209" mass="23139">MSSFLFAAVLLLSGLVWAATNDTDVCVLTFEEQLDLTVCRFNTTDTTTPIFSKVCACSVGDDEFWDTYFDYVICKSDTQLLETKSDICGNTTNDNNCSWDIVGAVYLALIDYIAELNPECIILDEANNAFLFNFDCTCQLNATGTYWQLYYQYYYCLDGTTSSTSFKEAFCSVYSNVTDSSISTTTSRSIVGFSSVPYNNSSGIGQADV</sequence>
<dbReference type="InParanoid" id="A0A1D2VDY8"/>
<organism evidence="2 3">
    <name type="scientific">Ascoidea rubescens DSM 1968</name>
    <dbReference type="NCBI Taxonomy" id="1344418"/>
    <lineage>
        <taxon>Eukaryota</taxon>
        <taxon>Fungi</taxon>
        <taxon>Dikarya</taxon>
        <taxon>Ascomycota</taxon>
        <taxon>Saccharomycotina</taxon>
        <taxon>Saccharomycetes</taxon>
        <taxon>Ascoideaceae</taxon>
        <taxon>Ascoidea</taxon>
    </lineage>
</organism>
<feature type="signal peptide" evidence="1">
    <location>
        <begin position="1"/>
        <end position="18"/>
    </location>
</feature>
<dbReference type="RefSeq" id="XP_020046109.1">
    <property type="nucleotide sequence ID" value="XM_020193603.1"/>
</dbReference>
<protein>
    <submittedName>
        <fullName evidence="2">Uncharacterized protein</fullName>
    </submittedName>
</protein>
<evidence type="ECO:0000256" key="1">
    <source>
        <dbReference type="SAM" id="SignalP"/>
    </source>
</evidence>
<dbReference type="GeneID" id="30967239"/>
<name>A0A1D2VDY8_9ASCO</name>
<reference evidence="3" key="1">
    <citation type="submission" date="2016-05" db="EMBL/GenBank/DDBJ databases">
        <title>Comparative genomics of biotechnologically important yeasts.</title>
        <authorList>
            <consortium name="DOE Joint Genome Institute"/>
            <person name="Riley R."/>
            <person name="Haridas S."/>
            <person name="Wolfe K.H."/>
            <person name="Lopes M.R."/>
            <person name="Hittinger C.T."/>
            <person name="Goker M."/>
            <person name="Salamov A."/>
            <person name="Wisecaver J."/>
            <person name="Long T.M."/>
            <person name="Aerts A.L."/>
            <person name="Barry K."/>
            <person name="Choi C."/>
            <person name="Clum A."/>
            <person name="Coughlan A.Y."/>
            <person name="Deshpande S."/>
            <person name="Douglass A.P."/>
            <person name="Hanson S.J."/>
            <person name="Klenk H.-P."/>
            <person name="Labutti K."/>
            <person name="Lapidus A."/>
            <person name="Lindquist E."/>
            <person name="Lipzen A."/>
            <person name="Meier-Kolthoff J.P."/>
            <person name="Ohm R.A."/>
            <person name="Otillar R.P."/>
            <person name="Pangilinan J."/>
            <person name="Peng Y."/>
            <person name="Rokas A."/>
            <person name="Rosa C.A."/>
            <person name="Scheuner C."/>
            <person name="Sibirny A.A."/>
            <person name="Slot J.C."/>
            <person name="Stielow J.B."/>
            <person name="Sun H."/>
            <person name="Kurtzman C.P."/>
            <person name="Blackwell M."/>
            <person name="Grigoriev I.V."/>
            <person name="Jeffries T.W."/>
        </authorList>
    </citation>
    <scope>NUCLEOTIDE SEQUENCE [LARGE SCALE GENOMIC DNA]</scope>
    <source>
        <strain evidence="3">DSM 1968</strain>
    </source>
</reference>
<feature type="chain" id="PRO_5008910411" evidence="1">
    <location>
        <begin position="19"/>
        <end position="209"/>
    </location>
</feature>
<proteinExistence type="predicted"/>
<dbReference type="AlphaFoldDB" id="A0A1D2VDY8"/>
<feature type="non-terminal residue" evidence="2">
    <location>
        <position position="209"/>
    </location>
</feature>
<gene>
    <name evidence="2" type="ORF">ASCRUDRAFT_76763</name>
</gene>
<dbReference type="EMBL" id="KV454484">
    <property type="protein sequence ID" value="ODV59802.1"/>
    <property type="molecule type" value="Genomic_DNA"/>
</dbReference>